<gene>
    <name evidence="1" type="ORF">O6H91_13G042600</name>
</gene>
<reference evidence="2" key="1">
    <citation type="journal article" date="2024" name="Proc. Natl. Acad. Sci. U.S.A.">
        <title>Extraordinary preservation of gene collinearity over three hundred million years revealed in homosporous lycophytes.</title>
        <authorList>
            <person name="Li C."/>
            <person name="Wickell D."/>
            <person name="Kuo L.Y."/>
            <person name="Chen X."/>
            <person name="Nie B."/>
            <person name="Liao X."/>
            <person name="Peng D."/>
            <person name="Ji J."/>
            <person name="Jenkins J."/>
            <person name="Williams M."/>
            <person name="Shu S."/>
            <person name="Plott C."/>
            <person name="Barry K."/>
            <person name="Rajasekar S."/>
            <person name="Grimwood J."/>
            <person name="Han X."/>
            <person name="Sun S."/>
            <person name="Hou Z."/>
            <person name="He W."/>
            <person name="Dai G."/>
            <person name="Sun C."/>
            <person name="Schmutz J."/>
            <person name="Leebens-Mack J.H."/>
            <person name="Li F.W."/>
            <person name="Wang L."/>
        </authorList>
    </citation>
    <scope>NUCLEOTIDE SEQUENCE [LARGE SCALE GENOMIC DNA]</scope>
    <source>
        <strain evidence="2">cv. PW_Plant_1</strain>
    </source>
</reference>
<evidence type="ECO:0000313" key="1">
    <source>
        <dbReference type="EMBL" id="KAJ7533310.1"/>
    </source>
</evidence>
<evidence type="ECO:0000313" key="2">
    <source>
        <dbReference type="Proteomes" id="UP001162992"/>
    </source>
</evidence>
<sequence>MDLNIDLSLPSIDRIMKGISIGGSGFCTDVRSKICAQLIPTHPFHEPHPNLDRVIPGLDPPDLTITNCLSSTISNRSGHIVMGQQSRQLHNNHTGAELGH</sequence>
<proteinExistence type="predicted"/>
<protein>
    <submittedName>
        <fullName evidence="1">Uncharacterized protein</fullName>
    </submittedName>
</protein>
<accession>A0ACC2BU87</accession>
<dbReference type="Proteomes" id="UP001162992">
    <property type="component" value="Chromosome 13"/>
</dbReference>
<keyword evidence="2" id="KW-1185">Reference proteome</keyword>
<name>A0ACC2BU87_DIPCM</name>
<organism evidence="1 2">
    <name type="scientific">Diphasiastrum complanatum</name>
    <name type="common">Issler's clubmoss</name>
    <name type="synonym">Lycopodium complanatum</name>
    <dbReference type="NCBI Taxonomy" id="34168"/>
    <lineage>
        <taxon>Eukaryota</taxon>
        <taxon>Viridiplantae</taxon>
        <taxon>Streptophyta</taxon>
        <taxon>Embryophyta</taxon>
        <taxon>Tracheophyta</taxon>
        <taxon>Lycopodiopsida</taxon>
        <taxon>Lycopodiales</taxon>
        <taxon>Lycopodiaceae</taxon>
        <taxon>Lycopodioideae</taxon>
        <taxon>Diphasiastrum</taxon>
    </lineage>
</organism>
<dbReference type="EMBL" id="CM055104">
    <property type="protein sequence ID" value="KAJ7533310.1"/>
    <property type="molecule type" value="Genomic_DNA"/>
</dbReference>
<comment type="caution">
    <text evidence="1">The sequence shown here is derived from an EMBL/GenBank/DDBJ whole genome shotgun (WGS) entry which is preliminary data.</text>
</comment>